<evidence type="ECO:0000313" key="1">
    <source>
        <dbReference type="EMBL" id="CBI05805.1"/>
    </source>
</evidence>
<gene>
    <name evidence="1" type="ORF">CARN5_0684</name>
</gene>
<name>E6QF26_9ZZZZ</name>
<sequence length="128" mass="13836">MVGIAAAQGIQMQGYLSVVDEALEKLMKEIDIKVPDLGAWEFDREDQSGTTGKVHHHPRQRLVKGHVGMAIALDAGLVPHGAGKGLTEGDADVFYRVVSVDIEIALSLNVHVEKTMTDDLVDHVVKKG</sequence>
<reference evidence="1" key="1">
    <citation type="submission" date="2009-10" db="EMBL/GenBank/DDBJ databases">
        <title>Diversity of trophic interactions inside an arsenic-rich microbial ecosystem.</title>
        <authorList>
            <person name="Bertin P.N."/>
            <person name="Heinrich-Salmeron A."/>
            <person name="Pelletier E."/>
            <person name="Goulhen-Chollet F."/>
            <person name="Arsene-Ploetze F."/>
            <person name="Gallien S."/>
            <person name="Calteau A."/>
            <person name="Vallenet D."/>
            <person name="Casiot C."/>
            <person name="Chane-Woon-Ming B."/>
            <person name="Giloteaux L."/>
            <person name="Barakat M."/>
            <person name="Bonnefoy V."/>
            <person name="Bruneel O."/>
            <person name="Chandler M."/>
            <person name="Cleiss J."/>
            <person name="Duran R."/>
            <person name="Elbaz-Poulichet F."/>
            <person name="Fonknechten N."/>
            <person name="Lauga B."/>
            <person name="Mornico D."/>
            <person name="Ortet P."/>
            <person name="Schaeffer C."/>
            <person name="Siguier P."/>
            <person name="Alexander Thil Smith A."/>
            <person name="Van Dorsselaer A."/>
            <person name="Weissenbach J."/>
            <person name="Medigue C."/>
            <person name="Le Paslier D."/>
        </authorList>
    </citation>
    <scope>NUCLEOTIDE SEQUENCE</scope>
</reference>
<organism evidence="1">
    <name type="scientific">mine drainage metagenome</name>
    <dbReference type="NCBI Taxonomy" id="410659"/>
    <lineage>
        <taxon>unclassified sequences</taxon>
        <taxon>metagenomes</taxon>
        <taxon>ecological metagenomes</taxon>
    </lineage>
</organism>
<protein>
    <submittedName>
        <fullName evidence="1">Uncharacterized protein</fullName>
    </submittedName>
</protein>
<proteinExistence type="predicted"/>
<accession>E6QF26</accession>
<comment type="caution">
    <text evidence="1">The sequence shown here is derived from an EMBL/GenBank/DDBJ whole genome shotgun (WGS) entry which is preliminary data.</text>
</comment>
<dbReference type="AlphaFoldDB" id="E6QF26"/>
<dbReference type="EMBL" id="CABP01000138">
    <property type="protein sequence ID" value="CBI05805.1"/>
    <property type="molecule type" value="Genomic_DNA"/>
</dbReference>